<organism evidence="1 2">
    <name type="scientific">Batrachochytrium salamandrivorans</name>
    <dbReference type="NCBI Taxonomy" id="1357716"/>
    <lineage>
        <taxon>Eukaryota</taxon>
        <taxon>Fungi</taxon>
        <taxon>Fungi incertae sedis</taxon>
        <taxon>Chytridiomycota</taxon>
        <taxon>Chytridiomycota incertae sedis</taxon>
        <taxon>Chytridiomycetes</taxon>
        <taxon>Rhizophydiales</taxon>
        <taxon>Rhizophydiales incertae sedis</taxon>
        <taxon>Batrachochytrium</taxon>
    </lineage>
</organism>
<dbReference type="EMBL" id="JAFCIX010000040">
    <property type="protein sequence ID" value="KAH6600347.1"/>
    <property type="molecule type" value="Genomic_DNA"/>
</dbReference>
<accession>A0ABQ8FLF4</accession>
<name>A0ABQ8FLF4_9FUNG</name>
<keyword evidence="2" id="KW-1185">Reference proteome</keyword>
<proteinExistence type="predicted"/>
<protein>
    <submittedName>
        <fullName evidence="1">Uncharacterized protein</fullName>
    </submittedName>
</protein>
<evidence type="ECO:0000313" key="1">
    <source>
        <dbReference type="EMBL" id="KAH6600347.1"/>
    </source>
</evidence>
<reference evidence="1 2" key="1">
    <citation type="submission" date="2021-02" db="EMBL/GenBank/DDBJ databases">
        <title>Variation within the Batrachochytrium salamandrivorans European outbreak.</title>
        <authorList>
            <person name="Kelly M."/>
            <person name="Pasmans F."/>
            <person name="Shea T.P."/>
            <person name="Munoz J.F."/>
            <person name="Carranza S."/>
            <person name="Cuomo C.A."/>
            <person name="Martel A."/>
        </authorList>
    </citation>
    <scope>NUCLEOTIDE SEQUENCE [LARGE SCALE GENOMIC DNA]</scope>
    <source>
        <strain evidence="1 2">AMFP18/2</strain>
    </source>
</reference>
<comment type="caution">
    <text evidence="1">The sequence shown here is derived from an EMBL/GenBank/DDBJ whole genome shotgun (WGS) entry which is preliminary data.</text>
</comment>
<gene>
    <name evidence="1" type="ORF">BASA50_002358</name>
</gene>
<sequence>MINISSSPDALDHTLCTDSSSSTAGHAREKLRNILLIEIMVNPWTPAPVLQEAWLCALSHLKSSHGSGEFTLETDIISLLRSRIVSAVKYNALAENCQRLILSIYRLSKHRQWKLGGPTSSLPDSDYGAATFNDASKKMSSFDLAMIEFGYRLHPDAISKRVSARHMLPNIAICISENTKRKENGLALLKESIFSTLNRFLPNTNILDFVEIVAIMSLFPADSLLFGCLASQSIFEQDRISATEDRTGIPVVLFLQEWILSQRLPDSTCVIWRLHPWLVASLCTVHLTIFTAYIDHLSKTLVYIQTCMSITTPCEQSDNDWSGIAATTRIQLLLIWKYVSDSKKQVLAATIHPFSSGQGDDQLASSRNFWNRFFAFF</sequence>
<evidence type="ECO:0000313" key="2">
    <source>
        <dbReference type="Proteomes" id="UP001648503"/>
    </source>
</evidence>
<dbReference type="Proteomes" id="UP001648503">
    <property type="component" value="Unassembled WGS sequence"/>
</dbReference>